<evidence type="ECO:0000256" key="1">
    <source>
        <dbReference type="ARBA" id="ARBA00022676"/>
    </source>
</evidence>
<accession>A0AB39UW01</accession>
<dbReference type="PANTHER" id="PTHR30160">
    <property type="entry name" value="TETRAACYLDISACCHARIDE 4'-KINASE-RELATED"/>
    <property type="match status" value="1"/>
</dbReference>
<dbReference type="InterPro" id="IPR051199">
    <property type="entry name" value="LPS_LOS_Heptosyltrfase"/>
</dbReference>
<dbReference type="EMBL" id="CP154858">
    <property type="protein sequence ID" value="XDT72156.1"/>
    <property type="molecule type" value="Genomic_DNA"/>
</dbReference>
<organism evidence="3">
    <name type="scientific">Thermohahella caldifontis</name>
    <dbReference type="NCBI Taxonomy" id="3142973"/>
    <lineage>
        <taxon>Bacteria</taxon>
        <taxon>Pseudomonadati</taxon>
        <taxon>Pseudomonadota</taxon>
        <taxon>Gammaproteobacteria</taxon>
        <taxon>Oceanospirillales</taxon>
        <taxon>Hahellaceae</taxon>
        <taxon>Thermohahella</taxon>
    </lineage>
</organism>
<dbReference type="CDD" id="cd03789">
    <property type="entry name" value="GT9_LPS_heptosyltransferase"/>
    <property type="match status" value="1"/>
</dbReference>
<dbReference type="InterPro" id="IPR002201">
    <property type="entry name" value="Glyco_trans_9"/>
</dbReference>
<dbReference type="RefSeq" id="WP_369601169.1">
    <property type="nucleotide sequence ID" value="NZ_CP154858.1"/>
</dbReference>
<dbReference type="Gene3D" id="3.40.50.2000">
    <property type="entry name" value="Glycogen Phosphorylase B"/>
    <property type="match status" value="2"/>
</dbReference>
<protein>
    <submittedName>
        <fullName evidence="3">Glycosyltransferase family 9 protein</fullName>
    </submittedName>
</protein>
<dbReference type="GO" id="GO:0009244">
    <property type="term" value="P:lipopolysaccharide core region biosynthetic process"/>
    <property type="evidence" value="ECO:0007669"/>
    <property type="project" value="TreeGrafter"/>
</dbReference>
<dbReference type="SUPFAM" id="SSF53756">
    <property type="entry name" value="UDP-Glycosyltransferase/glycogen phosphorylase"/>
    <property type="match status" value="1"/>
</dbReference>
<dbReference type="GO" id="GO:0008713">
    <property type="term" value="F:ADP-heptose-lipopolysaccharide heptosyltransferase activity"/>
    <property type="evidence" value="ECO:0007669"/>
    <property type="project" value="TreeGrafter"/>
</dbReference>
<dbReference type="PANTHER" id="PTHR30160:SF1">
    <property type="entry name" value="LIPOPOLYSACCHARIDE 1,2-N-ACETYLGLUCOSAMINETRANSFERASE-RELATED"/>
    <property type="match status" value="1"/>
</dbReference>
<evidence type="ECO:0000313" key="3">
    <source>
        <dbReference type="EMBL" id="XDT72156.1"/>
    </source>
</evidence>
<dbReference type="AlphaFoldDB" id="A0AB39UW01"/>
<dbReference type="KEGG" id="tcd:AAIA72_15370"/>
<gene>
    <name evidence="3" type="ORF">AAIA72_15370</name>
</gene>
<sequence length="369" mass="41905">MSGRTRARRMQWRWWLWHGLRPGKRPEQPQRILISHHLLLGDTLMLAPLLAQLRARYPQAEIAMTMDPLIIPLFRHRPYGVLPLPYDPKKPDTVRALLDNQGWDLALVPGDNRYSWLALAMGARWIRAFEGDRPGYKSWPVHEQVRLPRNPVAWPDMNLMLMPDTPLPDVTWSADAWRVTPQSPPETPDSPYVVLHLGASSPTKFWPPACWQALAQRIEQHGMVPVLSCGPGERALIDALDAPAHWPRFPGNLMLDQLWHLVQRAQAIVCPDTGVLHLARLTGTPAVGLFGPGSASLYTDSTYFSTIPFRAIEKPIACRNQPYLFKRSLPWVSRCARSLESCPEVRCMDLIQPGEVWDVLSDMTKEKSP</sequence>
<dbReference type="GO" id="GO:0005829">
    <property type="term" value="C:cytosol"/>
    <property type="evidence" value="ECO:0007669"/>
    <property type="project" value="TreeGrafter"/>
</dbReference>
<keyword evidence="1" id="KW-0328">Glycosyltransferase</keyword>
<proteinExistence type="predicted"/>
<reference evidence="3" key="1">
    <citation type="submission" date="2024-05" db="EMBL/GenBank/DDBJ databases">
        <title>Genome sequencing of novel strain.</title>
        <authorList>
            <person name="Ganbat D."/>
            <person name="Ganbat S."/>
            <person name="Lee S.-J."/>
        </authorList>
    </citation>
    <scope>NUCLEOTIDE SEQUENCE</scope>
    <source>
        <strain evidence="3">SMD15-11</strain>
    </source>
</reference>
<evidence type="ECO:0000256" key="2">
    <source>
        <dbReference type="ARBA" id="ARBA00022679"/>
    </source>
</evidence>
<name>A0AB39UW01_9GAMM</name>
<dbReference type="Pfam" id="PF01075">
    <property type="entry name" value="Glyco_transf_9"/>
    <property type="match status" value="1"/>
</dbReference>
<keyword evidence="2" id="KW-0808">Transferase</keyword>